<proteinExistence type="predicted"/>
<keyword evidence="4" id="KW-0663">Pyridoxal phosphate</keyword>
<dbReference type="Pfam" id="PF00202">
    <property type="entry name" value="Aminotran_3"/>
    <property type="match status" value="1"/>
</dbReference>
<gene>
    <name evidence="5" type="ORF">METZ01_LOCUS107290</name>
</gene>
<keyword evidence="3" id="KW-0808">Transferase</keyword>
<protein>
    <recommendedName>
        <fullName evidence="6">Aspartate aminotransferase family protein</fullName>
    </recommendedName>
</protein>
<dbReference type="PROSITE" id="PS00600">
    <property type="entry name" value="AA_TRANSFER_CLASS_3"/>
    <property type="match status" value="1"/>
</dbReference>
<dbReference type="GO" id="GO:0008483">
    <property type="term" value="F:transaminase activity"/>
    <property type="evidence" value="ECO:0007669"/>
    <property type="project" value="UniProtKB-KW"/>
</dbReference>
<sequence>MTKKTISLKDSLEISEKNCNVFFKRYINPGLLSIYRILGFANMPIESAKGLKLFLKDGRTILDFTSGIGVLALGHNHPKIVEAEKFCHEKNIIDVQKFGVNRLQAILAYNISQVMPEPLDTSFFSVSGAEAIEAGIKLITRIQPSYKEYFISFREDYHGKTHGALSFSNTENFSTGFHTSIPKKNVILVEHGNISNLEKTILNHKLTEGRNSIAALIIEPIQGQTLEVPPRGYLNDVLELCKKNDILMLVDEIKVGMGRTGNLFSFFDENIVPDIVTISKALGGGKRAIGVMVTSAELSKKAYGKRKDSALHSTTFGGLGETCAVAIETLDIISSKIFLDDIKEKSVYFFDK</sequence>
<evidence type="ECO:0000256" key="4">
    <source>
        <dbReference type="ARBA" id="ARBA00022898"/>
    </source>
</evidence>
<feature type="non-terminal residue" evidence="5">
    <location>
        <position position="352"/>
    </location>
</feature>
<evidence type="ECO:0000256" key="2">
    <source>
        <dbReference type="ARBA" id="ARBA00022576"/>
    </source>
</evidence>
<dbReference type="Gene3D" id="3.90.1150.10">
    <property type="entry name" value="Aspartate Aminotransferase, domain 1"/>
    <property type="match status" value="1"/>
</dbReference>
<dbReference type="Gene3D" id="3.40.640.10">
    <property type="entry name" value="Type I PLP-dependent aspartate aminotransferase-like (Major domain)"/>
    <property type="match status" value="1"/>
</dbReference>
<accession>A0A381WPI4</accession>
<dbReference type="PANTHER" id="PTHR11986">
    <property type="entry name" value="AMINOTRANSFERASE CLASS III"/>
    <property type="match status" value="1"/>
</dbReference>
<dbReference type="SUPFAM" id="SSF53383">
    <property type="entry name" value="PLP-dependent transferases"/>
    <property type="match status" value="1"/>
</dbReference>
<evidence type="ECO:0008006" key="6">
    <source>
        <dbReference type="Google" id="ProtNLM"/>
    </source>
</evidence>
<dbReference type="PANTHER" id="PTHR11986:SF79">
    <property type="entry name" value="ACETYLORNITHINE AMINOTRANSFERASE, MITOCHONDRIAL"/>
    <property type="match status" value="1"/>
</dbReference>
<organism evidence="5">
    <name type="scientific">marine metagenome</name>
    <dbReference type="NCBI Taxonomy" id="408172"/>
    <lineage>
        <taxon>unclassified sequences</taxon>
        <taxon>metagenomes</taxon>
        <taxon>ecological metagenomes</taxon>
    </lineage>
</organism>
<dbReference type="GO" id="GO:0030170">
    <property type="term" value="F:pyridoxal phosphate binding"/>
    <property type="evidence" value="ECO:0007669"/>
    <property type="project" value="InterPro"/>
</dbReference>
<dbReference type="InterPro" id="IPR005814">
    <property type="entry name" value="Aminotrans_3"/>
</dbReference>
<dbReference type="EMBL" id="UINC01012467">
    <property type="protein sequence ID" value="SVA54436.1"/>
    <property type="molecule type" value="Genomic_DNA"/>
</dbReference>
<dbReference type="InterPro" id="IPR049704">
    <property type="entry name" value="Aminotrans_3_PPA_site"/>
</dbReference>
<evidence type="ECO:0000313" key="5">
    <source>
        <dbReference type="EMBL" id="SVA54436.1"/>
    </source>
</evidence>
<dbReference type="InterPro" id="IPR015422">
    <property type="entry name" value="PyrdxlP-dep_Trfase_small"/>
</dbReference>
<dbReference type="AlphaFoldDB" id="A0A381WPI4"/>
<name>A0A381WPI4_9ZZZZ</name>
<dbReference type="PIRSF" id="PIRSF000521">
    <property type="entry name" value="Transaminase_4ab_Lys_Orn"/>
    <property type="match status" value="1"/>
</dbReference>
<dbReference type="InterPro" id="IPR015424">
    <property type="entry name" value="PyrdxlP-dep_Trfase"/>
</dbReference>
<dbReference type="GO" id="GO:0042802">
    <property type="term" value="F:identical protein binding"/>
    <property type="evidence" value="ECO:0007669"/>
    <property type="project" value="TreeGrafter"/>
</dbReference>
<evidence type="ECO:0000256" key="3">
    <source>
        <dbReference type="ARBA" id="ARBA00022679"/>
    </source>
</evidence>
<dbReference type="InterPro" id="IPR050103">
    <property type="entry name" value="Class-III_PLP-dep_AT"/>
</dbReference>
<reference evidence="5" key="1">
    <citation type="submission" date="2018-05" db="EMBL/GenBank/DDBJ databases">
        <authorList>
            <person name="Lanie J.A."/>
            <person name="Ng W.-L."/>
            <person name="Kazmierczak K.M."/>
            <person name="Andrzejewski T.M."/>
            <person name="Davidsen T.M."/>
            <person name="Wayne K.J."/>
            <person name="Tettelin H."/>
            <person name="Glass J.I."/>
            <person name="Rusch D."/>
            <person name="Podicherti R."/>
            <person name="Tsui H.-C.T."/>
            <person name="Winkler M.E."/>
        </authorList>
    </citation>
    <scope>NUCLEOTIDE SEQUENCE</scope>
</reference>
<dbReference type="FunFam" id="3.40.640.10:FF:000004">
    <property type="entry name" value="Acetylornithine aminotransferase"/>
    <property type="match status" value="1"/>
</dbReference>
<evidence type="ECO:0000256" key="1">
    <source>
        <dbReference type="ARBA" id="ARBA00001933"/>
    </source>
</evidence>
<dbReference type="InterPro" id="IPR015421">
    <property type="entry name" value="PyrdxlP-dep_Trfase_major"/>
</dbReference>
<keyword evidence="2" id="KW-0032">Aminotransferase</keyword>
<comment type="cofactor">
    <cofactor evidence="1">
        <name>pyridoxal 5'-phosphate</name>
        <dbReference type="ChEBI" id="CHEBI:597326"/>
    </cofactor>
</comment>